<dbReference type="GO" id="GO:0043565">
    <property type="term" value="F:sequence-specific DNA binding"/>
    <property type="evidence" value="ECO:0007669"/>
    <property type="project" value="InterPro"/>
</dbReference>
<evidence type="ECO:0000259" key="4">
    <source>
        <dbReference type="PROSITE" id="PS01124"/>
    </source>
</evidence>
<dbReference type="InterPro" id="IPR018060">
    <property type="entry name" value="HTH_AraC"/>
</dbReference>
<dbReference type="EMBL" id="FOLX01000001">
    <property type="protein sequence ID" value="SFC41491.1"/>
    <property type="molecule type" value="Genomic_DNA"/>
</dbReference>
<keyword evidence="3" id="KW-0804">Transcription</keyword>
<sequence>MPVPYRPAPPRRPTPGLQRIRSPLSRVAYGLPKGAAHLLVLEYGRVHLALKDGARMPDHDGPRLLWWVGSAPRELVVGAGTRGSLLTVPEAALMQALPTTPIGEQMQRTLTQDLDLAVESFGNIPDLLDGFSTERQGGDPGAEIATAHYLSLILLQLWRRARKDLVHLGGAPQGLSERFILLAAQRARDHLPVEDYARELKVSRDRLGSAVKRATGLSPRAYLHRLLLRDAMELLANTGSPVSQVAFRLGFVDPAYFTRFFKRETGQNPAAFRKSYRRREASEPQSFAAWP</sequence>
<evidence type="ECO:0000256" key="1">
    <source>
        <dbReference type="ARBA" id="ARBA00023015"/>
    </source>
</evidence>
<dbReference type="OrthoDB" id="186587at2"/>
<dbReference type="AlphaFoldDB" id="A0A1I1J037"/>
<dbReference type="PRINTS" id="PR00032">
    <property type="entry name" value="HTHARAC"/>
</dbReference>
<organism evidence="5 6">
    <name type="scientific">Pseudooceanicola nitratireducens</name>
    <dbReference type="NCBI Taxonomy" id="517719"/>
    <lineage>
        <taxon>Bacteria</taxon>
        <taxon>Pseudomonadati</taxon>
        <taxon>Pseudomonadota</taxon>
        <taxon>Alphaproteobacteria</taxon>
        <taxon>Rhodobacterales</taxon>
        <taxon>Paracoccaceae</taxon>
        <taxon>Pseudooceanicola</taxon>
    </lineage>
</organism>
<protein>
    <submittedName>
        <fullName evidence="5">Transcriptional regulator, AraC family</fullName>
    </submittedName>
</protein>
<dbReference type="InterPro" id="IPR020449">
    <property type="entry name" value="Tscrpt_reg_AraC-type_HTH"/>
</dbReference>
<dbReference type="PROSITE" id="PS01124">
    <property type="entry name" value="HTH_ARAC_FAMILY_2"/>
    <property type="match status" value="1"/>
</dbReference>
<dbReference type="SMART" id="SM00342">
    <property type="entry name" value="HTH_ARAC"/>
    <property type="match status" value="1"/>
</dbReference>
<dbReference type="PANTHER" id="PTHR43280">
    <property type="entry name" value="ARAC-FAMILY TRANSCRIPTIONAL REGULATOR"/>
    <property type="match status" value="1"/>
</dbReference>
<dbReference type="GO" id="GO:0003700">
    <property type="term" value="F:DNA-binding transcription factor activity"/>
    <property type="evidence" value="ECO:0007669"/>
    <property type="project" value="InterPro"/>
</dbReference>
<evidence type="ECO:0000256" key="3">
    <source>
        <dbReference type="ARBA" id="ARBA00023163"/>
    </source>
</evidence>
<dbReference type="STRING" id="517719.SAMN05421762_0839"/>
<accession>A0A1I1J037</accession>
<dbReference type="InterPro" id="IPR009057">
    <property type="entry name" value="Homeodomain-like_sf"/>
</dbReference>
<keyword evidence="6" id="KW-1185">Reference proteome</keyword>
<dbReference type="Proteomes" id="UP000231644">
    <property type="component" value="Unassembled WGS sequence"/>
</dbReference>
<name>A0A1I1J037_9RHOB</name>
<dbReference type="RefSeq" id="WP_139199481.1">
    <property type="nucleotide sequence ID" value="NZ_FNZG01000002.1"/>
</dbReference>
<dbReference type="Gene3D" id="1.10.10.60">
    <property type="entry name" value="Homeodomain-like"/>
    <property type="match status" value="1"/>
</dbReference>
<evidence type="ECO:0000313" key="5">
    <source>
        <dbReference type="EMBL" id="SFC41491.1"/>
    </source>
</evidence>
<reference evidence="5 6" key="1">
    <citation type="submission" date="2016-10" db="EMBL/GenBank/DDBJ databases">
        <authorList>
            <person name="de Groot N.N."/>
        </authorList>
    </citation>
    <scope>NUCLEOTIDE SEQUENCE [LARGE SCALE GENOMIC DNA]</scope>
    <source>
        <strain evidence="5 6">DSM 29619</strain>
    </source>
</reference>
<gene>
    <name evidence="5" type="ORF">SAMN05421762_0839</name>
</gene>
<feature type="domain" description="HTH araC/xylS-type" evidence="4">
    <location>
        <begin position="177"/>
        <end position="275"/>
    </location>
</feature>
<proteinExistence type="predicted"/>
<keyword evidence="1" id="KW-0805">Transcription regulation</keyword>
<dbReference type="PANTHER" id="PTHR43280:SF32">
    <property type="entry name" value="TRANSCRIPTIONAL REGULATORY PROTEIN"/>
    <property type="match status" value="1"/>
</dbReference>
<keyword evidence="2" id="KW-0238">DNA-binding</keyword>
<dbReference type="SUPFAM" id="SSF46689">
    <property type="entry name" value="Homeodomain-like"/>
    <property type="match status" value="1"/>
</dbReference>
<evidence type="ECO:0000313" key="6">
    <source>
        <dbReference type="Proteomes" id="UP000231644"/>
    </source>
</evidence>
<evidence type="ECO:0000256" key="2">
    <source>
        <dbReference type="ARBA" id="ARBA00023125"/>
    </source>
</evidence>
<dbReference type="Pfam" id="PF12833">
    <property type="entry name" value="HTH_18"/>
    <property type="match status" value="1"/>
</dbReference>